<comment type="catalytic activity">
    <reaction evidence="8">
        <text>L-aspartate + L-glutamine + ATP + H2O = L-asparagine + L-glutamate + AMP + diphosphate + H(+)</text>
        <dbReference type="Rhea" id="RHEA:12228"/>
        <dbReference type="ChEBI" id="CHEBI:15377"/>
        <dbReference type="ChEBI" id="CHEBI:15378"/>
        <dbReference type="ChEBI" id="CHEBI:29985"/>
        <dbReference type="ChEBI" id="CHEBI:29991"/>
        <dbReference type="ChEBI" id="CHEBI:30616"/>
        <dbReference type="ChEBI" id="CHEBI:33019"/>
        <dbReference type="ChEBI" id="CHEBI:58048"/>
        <dbReference type="ChEBI" id="CHEBI:58359"/>
        <dbReference type="ChEBI" id="CHEBI:456215"/>
        <dbReference type="EC" id="6.3.5.4"/>
    </reaction>
</comment>
<evidence type="ECO:0000256" key="8">
    <source>
        <dbReference type="ARBA" id="ARBA00048741"/>
    </source>
</evidence>
<evidence type="ECO:0000256" key="2">
    <source>
        <dbReference type="ARBA" id="ARBA00005752"/>
    </source>
</evidence>
<gene>
    <name evidence="10" type="primary">asnB</name>
    <name evidence="10" type="ORF">JNW91_01680</name>
</gene>
<keyword evidence="10" id="KW-0436">Ligase</keyword>
<dbReference type="CDD" id="cd00712">
    <property type="entry name" value="AsnB"/>
    <property type="match status" value="1"/>
</dbReference>
<comment type="caution">
    <text evidence="10">The sequence shown here is derived from an EMBL/GenBank/DDBJ whole genome shotgun (WGS) entry which is preliminary data.</text>
</comment>
<keyword evidence="4" id="KW-0547">Nucleotide-binding</keyword>
<dbReference type="PROSITE" id="PS51278">
    <property type="entry name" value="GATASE_TYPE_2"/>
    <property type="match status" value="1"/>
</dbReference>
<dbReference type="PANTHER" id="PTHR43284:SF1">
    <property type="entry name" value="ASPARAGINE SYNTHETASE"/>
    <property type="match status" value="1"/>
</dbReference>
<keyword evidence="5" id="KW-0067">ATP-binding</keyword>
<evidence type="ECO:0000256" key="3">
    <source>
        <dbReference type="ARBA" id="ARBA00012737"/>
    </source>
</evidence>
<dbReference type="EMBL" id="JAEVHM010000003">
    <property type="protein sequence ID" value="MBM0230701.1"/>
    <property type="molecule type" value="Genomic_DNA"/>
</dbReference>
<dbReference type="Proteomes" id="UP000601027">
    <property type="component" value="Unassembled WGS sequence"/>
</dbReference>
<keyword evidence="6" id="KW-0028">Amino-acid biosynthesis</keyword>
<dbReference type="SUPFAM" id="SSF56235">
    <property type="entry name" value="N-terminal nucleophile aminohydrolases (Ntn hydrolases)"/>
    <property type="match status" value="1"/>
</dbReference>
<keyword evidence="7" id="KW-0315">Glutamine amidotransferase</keyword>
<dbReference type="Pfam" id="PF13537">
    <property type="entry name" value="GATase_7"/>
    <property type="match status" value="1"/>
</dbReference>
<dbReference type="InterPro" id="IPR029055">
    <property type="entry name" value="Ntn_hydrolases_N"/>
</dbReference>
<dbReference type="InterPro" id="IPR033738">
    <property type="entry name" value="AsnB_N"/>
</dbReference>
<dbReference type="PANTHER" id="PTHR43284">
    <property type="entry name" value="ASPARAGINE SYNTHETASE (GLUTAMINE-HYDROLYZING)"/>
    <property type="match status" value="1"/>
</dbReference>
<accession>A0ABS1XN67</accession>
<dbReference type="GO" id="GO:0004066">
    <property type="term" value="F:asparagine synthase (glutamine-hydrolyzing) activity"/>
    <property type="evidence" value="ECO:0007669"/>
    <property type="project" value="UniProtKB-EC"/>
</dbReference>
<dbReference type="InterPro" id="IPR006426">
    <property type="entry name" value="Asn_synth_AEB"/>
</dbReference>
<organism evidence="10 11">
    <name type="scientific">Micromonospora parastrephiae</name>
    <dbReference type="NCBI Taxonomy" id="2806101"/>
    <lineage>
        <taxon>Bacteria</taxon>
        <taxon>Bacillati</taxon>
        <taxon>Actinomycetota</taxon>
        <taxon>Actinomycetes</taxon>
        <taxon>Micromonosporales</taxon>
        <taxon>Micromonosporaceae</taxon>
        <taxon>Micromonospora</taxon>
    </lineage>
</organism>
<feature type="domain" description="Glutamine amidotransferase type-2" evidence="9">
    <location>
        <begin position="2"/>
        <end position="215"/>
    </location>
</feature>
<evidence type="ECO:0000313" key="11">
    <source>
        <dbReference type="Proteomes" id="UP000601027"/>
    </source>
</evidence>
<reference evidence="10 11" key="1">
    <citation type="submission" date="2021-01" db="EMBL/GenBank/DDBJ databases">
        <title>Draft genome sequence of Micromonospora sp. strain STR1_7.</title>
        <authorList>
            <person name="Karlyshev A."/>
            <person name="Jawad R."/>
        </authorList>
    </citation>
    <scope>NUCLEOTIDE SEQUENCE [LARGE SCALE GENOMIC DNA]</scope>
    <source>
        <strain evidence="10 11">STR1-7</strain>
    </source>
</reference>
<protein>
    <recommendedName>
        <fullName evidence="3">asparagine synthase (glutamine-hydrolyzing)</fullName>
        <ecNumber evidence="3">6.3.5.4</ecNumber>
    </recommendedName>
</protein>
<comment type="similarity">
    <text evidence="2">Belongs to the asparagine synthetase family.</text>
</comment>
<evidence type="ECO:0000259" key="9">
    <source>
        <dbReference type="PROSITE" id="PS51278"/>
    </source>
</evidence>
<evidence type="ECO:0000256" key="4">
    <source>
        <dbReference type="ARBA" id="ARBA00022741"/>
    </source>
</evidence>
<proteinExistence type="inferred from homology"/>
<dbReference type="EC" id="6.3.5.4" evidence="3"/>
<keyword evidence="6" id="KW-0061">Asparagine biosynthesis</keyword>
<evidence type="ECO:0000256" key="7">
    <source>
        <dbReference type="ARBA" id="ARBA00022962"/>
    </source>
</evidence>
<dbReference type="NCBIfam" id="TIGR01536">
    <property type="entry name" value="asn_synth_AEB"/>
    <property type="match status" value="1"/>
</dbReference>
<dbReference type="Gene3D" id="3.40.50.620">
    <property type="entry name" value="HUPs"/>
    <property type="match status" value="1"/>
</dbReference>
<dbReference type="Pfam" id="PF00733">
    <property type="entry name" value="Asn_synthase"/>
    <property type="match status" value="1"/>
</dbReference>
<dbReference type="InterPro" id="IPR014729">
    <property type="entry name" value="Rossmann-like_a/b/a_fold"/>
</dbReference>
<dbReference type="InterPro" id="IPR017932">
    <property type="entry name" value="GATase_2_dom"/>
</dbReference>
<name>A0ABS1XN67_9ACTN</name>
<evidence type="ECO:0000256" key="1">
    <source>
        <dbReference type="ARBA" id="ARBA00005187"/>
    </source>
</evidence>
<evidence type="ECO:0000313" key="10">
    <source>
        <dbReference type="EMBL" id="MBM0230701.1"/>
    </source>
</evidence>
<dbReference type="PIRSF" id="PIRSF001589">
    <property type="entry name" value="Asn_synthetase_glu-h"/>
    <property type="match status" value="1"/>
</dbReference>
<comment type="pathway">
    <text evidence="1">Amino-acid biosynthesis; L-asparagine biosynthesis; L-asparagine from L-aspartate (L-Gln route): step 1/1.</text>
</comment>
<dbReference type="InterPro" id="IPR001962">
    <property type="entry name" value="Asn_synthase"/>
</dbReference>
<evidence type="ECO:0000256" key="6">
    <source>
        <dbReference type="ARBA" id="ARBA00022888"/>
    </source>
</evidence>
<sequence length="731" mass="80520">MCGLGGLARVDGCPLADDADAILSAMATTIGHRGPDDREVTREGAVGLAFTRLSLVDPEGGAQPLVSPDGSLVLIANGEVYNHRQLAAGQKLLTGSDCEVLLSQYARHGIRFLENVHGMFAIVLWDRRANKLVLARDRFGIKPLYYHRTAERIVFSSEIKALFADPETPRKIDWGRALIHPMMSSAPVLVPMKQTTWFQEIQSVPAATVIEIDLGTGATRERRYWDFPTAGAGESMSDSELTERYGALLAESVADCATADAELGLFLSGGIDSSAVAALAVGQGTQLHTFTALTGSTHVNGDAENARRVANHLGLPNHQVVFDAARVPSVEEWKRLLWLLETPLCGVEQFYKHELHRYARAERPELRGMLLGAASDEFNGGYSVDYGLGEGWDSFEGSLAAMLRNGALYRRPELAPWWSQLSEPIFQDDVVFRMGATTPADPYQVFLEREYAKIQQYNCWHEDRTAAGSGIEARVPFLDHRLVELVVGVPAAQRSRLLWDKRILRDATRHLLPASIVDRPKVPFYYGAGEQHTYRMLARMLSQDGYALVEEALAGSDAADYFNAAGVRKLLHRLTDRPESQDVELALQAINVGLLASMAAELPAPIVKRPVDIRLSAVDVDDLSAENGHVVEHLGYRPVVHDKAVLEFGAEALLLRSMDDDDWFLVLNGEIEYVIDNENPVWRRFLAGVDGVRSVEDLLNLAGGSWTDVELFVYEAVEQRILQVTGATVDG</sequence>
<dbReference type="Gene3D" id="3.60.20.10">
    <property type="entry name" value="Glutamine Phosphoribosylpyrophosphate, subunit 1, domain 1"/>
    <property type="match status" value="1"/>
</dbReference>
<keyword evidence="11" id="KW-1185">Reference proteome</keyword>
<dbReference type="CDD" id="cd01991">
    <property type="entry name" value="Asn_synthase_B_C"/>
    <property type="match status" value="1"/>
</dbReference>
<dbReference type="InterPro" id="IPR051786">
    <property type="entry name" value="ASN_synthetase/amidase"/>
</dbReference>
<dbReference type="SUPFAM" id="SSF52402">
    <property type="entry name" value="Adenine nucleotide alpha hydrolases-like"/>
    <property type="match status" value="1"/>
</dbReference>
<evidence type="ECO:0000256" key="5">
    <source>
        <dbReference type="ARBA" id="ARBA00022840"/>
    </source>
</evidence>